<feature type="transmembrane region" description="Helical" evidence="8">
    <location>
        <begin position="69"/>
        <end position="91"/>
    </location>
</feature>
<dbReference type="NCBIfam" id="TIGR00797">
    <property type="entry name" value="matE"/>
    <property type="match status" value="1"/>
</dbReference>
<keyword evidence="5 8" id="KW-1133">Transmembrane helix</keyword>
<dbReference type="Pfam" id="PF01554">
    <property type="entry name" value="MatE"/>
    <property type="match status" value="2"/>
</dbReference>
<dbReference type="Proteomes" id="UP001218231">
    <property type="component" value="Chromosome"/>
</dbReference>
<dbReference type="PANTHER" id="PTHR43549">
    <property type="entry name" value="MULTIDRUG RESISTANCE PROTEIN YPNP-RELATED"/>
    <property type="match status" value="1"/>
</dbReference>
<feature type="transmembrane region" description="Helical" evidence="8">
    <location>
        <begin position="187"/>
        <end position="208"/>
    </location>
</feature>
<keyword evidence="10" id="KW-1185">Reference proteome</keyword>
<evidence type="ECO:0000256" key="1">
    <source>
        <dbReference type="ARBA" id="ARBA00004429"/>
    </source>
</evidence>
<feature type="transmembrane region" description="Helical" evidence="8">
    <location>
        <begin position="156"/>
        <end position="175"/>
    </location>
</feature>
<dbReference type="InterPro" id="IPR002528">
    <property type="entry name" value="MATE_fam"/>
</dbReference>
<dbReference type="RefSeq" id="WP_273616929.1">
    <property type="nucleotide sequence ID" value="NZ_CP117417.1"/>
</dbReference>
<organism evidence="9 10">
    <name type="scientific">Novosphingobium humi</name>
    <dbReference type="NCBI Taxonomy" id="2282397"/>
    <lineage>
        <taxon>Bacteria</taxon>
        <taxon>Pseudomonadati</taxon>
        <taxon>Pseudomonadota</taxon>
        <taxon>Alphaproteobacteria</taxon>
        <taxon>Sphingomonadales</taxon>
        <taxon>Sphingomonadaceae</taxon>
        <taxon>Novosphingobium</taxon>
    </lineage>
</organism>
<evidence type="ECO:0000256" key="7">
    <source>
        <dbReference type="SAM" id="MobiDB-lite"/>
    </source>
</evidence>
<feature type="transmembrane region" description="Helical" evidence="8">
    <location>
        <begin position="346"/>
        <end position="368"/>
    </location>
</feature>
<evidence type="ECO:0000256" key="8">
    <source>
        <dbReference type="SAM" id="Phobius"/>
    </source>
</evidence>
<evidence type="ECO:0000256" key="3">
    <source>
        <dbReference type="ARBA" id="ARBA00022475"/>
    </source>
</evidence>
<dbReference type="InterPro" id="IPR048279">
    <property type="entry name" value="MdtK-like"/>
</dbReference>
<evidence type="ECO:0000256" key="2">
    <source>
        <dbReference type="ARBA" id="ARBA00022448"/>
    </source>
</evidence>
<feature type="transmembrane region" description="Helical" evidence="8">
    <location>
        <begin position="112"/>
        <end position="136"/>
    </location>
</feature>
<feature type="transmembrane region" description="Helical" evidence="8">
    <location>
        <begin position="388"/>
        <end position="405"/>
    </location>
</feature>
<feature type="transmembrane region" description="Helical" evidence="8">
    <location>
        <begin position="265"/>
        <end position="290"/>
    </location>
</feature>
<sequence>MSEFVTEEAPPSDARPHGHATPMRGDLTQGPILKTLLLFSIPTLLSNLLQTLNGTVNSIWVGKLIGESALAATANVNIIMFLMMATVFGFGMATTVRVGQSFGARDMDSARVTFGSGMGFCVALSVLIGIIGSVLAPRLLHLMATPEASRIEALDYLRVVFITMPFGSISIMLSMGMRGVGDAKVPLFAMILTVLIDITMNPLLIRGFGPIPAMGIAGSAWSTAAANFAGAALMLGWIYARDLPLRLRGQEWAYLRPRGDELRFIIAKGLPMGAQMLLVSSAGLVMVGLVNREGVATAAAYGASMQLWNYLQMPAFAIASAVSAMVAQNVGAGLHKRVSKITMRGLIVNESVTVTLAVLIVIFDAPLLRMFLVPGSPSIPIAQHMQPIVSVSFVLFGIMMILTGTMRAYGAVILPLVIMFVAMYPARVGFYFVAFPYLGANALWYAYPFSAVVAVAMTSAIYLRGNWRKVTPKAGGRPA</sequence>
<evidence type="ECO:0000256" key="6">
    <source>
        <dbReference type="ARBA" id="ARBA00023136"/>
    </source>
</evidence>
<evidence type="ECO:0000256" key="4">
    <source>
        <dbReference type="ARBA" id="ARBA00022692"/>
    </source>
</evidence>
<dbReference type="CDD" id="cd13138">
    <property type="entry name" value="MATE_yoeA_like"/>
    <property type="match status" value="1"/>
</dbReference>
<feature type="transmembrane region" description="Helical" evidence="8">
    <location>
        <begin position="220"/>
        <end position="240"/>
    </location>
</feature>
<dbReference type="PANTHER" id="PTHR43549:SF3">
    <property type="entry name" value="MULTIDRUG RESISTANCE PROTEIN YPNP-RELATED"/>
    <property type="match status" value="1"/>
</dbReference>
<feature type="transmembrane region" description="Helical" evidence="8">
    <location>
        <begin position="310"/>
        <end position="334"/>
    </location>
</feature>
<feature type="region of interest" description="Disordered" evidence="7">
    <location>
        <begin position="1"/>
        <end position="25"/>
    </location>
</feature>
<accession>A0ABY7TTE6</accession>
<evidence type="ECO:0000256" key="5">
    <source>
        <dbReference type="ARBA" id="ARBA00022989"/>
    </source>
</evidence>
<keyword evidence="2" id="KW-0813">Transport</keyword>
<protein>
    <submittedName>
        <fullName evidence="9">MATE family efflux transporter</fullName>
    </submittedName>
</protein>
<comment type="subcellular location">
    <subcellularLocation>
        <location evidence="1">Cell inner membrane</location>
        <topology evidence="1">Multi-pass membrane protein</topology>
    </subcellularLocation>
</comment>
<feature type="transmembrane region" description="Helical" evidence="8">
    <location>
        <begin position="444"/>
        <end position="463"/>
    </location>
</feature>
<dbReference type="EMBL" id="CP117417">
    <property type="protein sequence ID" value="WCT76488.1"/>
    <property type="molecule type" value="Genomic_DNA"/>
</dbReference>
<evidence type="ECO:0000313" key="9">
    <source>
        <dbReference type="EMBL" id="WCT76488.1"/>
    </source>
</evidence>
<name>A0ABY7TTE6_9SPHN</name>
<gene>
    <name evidence="9" type="ORF">PQ457_11105</name>
</gene>
<dbReference type="InterPro" id="IPR052031">
    <property type="entry name" value="Membrane_Transporter-Flippase"/>
</dbReference>
<keyword evidence="4 8" id="KW-0812">Transmembrane</keyword>
<feature type="transmembrane region" description="Helical" evidence="8">
    <location>
        <begin position="412"/>
        <end position="438"/>
    </location>
</feature>
<evidence type="ECO:0000313" key="10">
    <source>
        <dbReference type="Proteomes" id="UP001218231"/>
    </source>
</evidence>
<keyword evidence="3" id="KW-1003">Cell membrane</keyword>
<proteinExistence type="predicted"/>
<keyword evidence="6 8" id="KW-0472">Membrane</keyword>
<dbReference type="PIRSF" id="PIRSF006603">
    <property type="entry name" value="DinF"/>
    <property type="match status" value="1"/>
</dbReference>
<reference evidence="9 10" key="1">
    <citation type="submission" date="2023-02" db="EMBL/GenBank/DDBJ databases">
        <title>Genome sequence of Novosphingobium humi KACC 19094.</title>
        <authorList>
            <person name="Kim S."/>
            <person name="Heo J."/>
            <person name="Kwon S.-W."/>
        </authorList>
    </citation>
    <scope>NUCLEOTIDE SEQUENCE [LARGE SCALE GENOMIC DNA]</scope>
    <source>
        <strain evidence="9 10">KACC 19094</strain>
    </source>
</reference>